<proteinExistence type="predicted"/>
<evidence type="ECO:0000313" key="1">
    <source>
        <dbReference type="EMBL" id="DAF94754.1"/>
    </source>
</evidence>
<dbReference type="EMBL" id="BK016096">
    <property type="protein sequence ID" value="DAF94754.1"/>
    <property type="molecule type" value="Genomic_DNA"/>
</dbReference>
<organism evidence="1">
    <name type="scientific">Podoviridae sp. ct9A73</name>
    <dbReference type="NCBI Taxonomy" id="2825225"/>
    <lineage>
        <taxon>Viruses</taxon>
        <taxon>Duplodnaviria</taxon>
        <taxon>Heunggongvirae</taxon>
        <taxon>Uroviricota</taxon>
        <taxon>Caudoviricetes</taxon>
    </lineage>
</organism>
<accession>A0A8S5UK31</accession>
<reference evidence="1" key="1">
    <citation type="journal article" date="2021" name="Proc. Natl. Acad. Sci. U.S.A.">
        <title>A Catalog of Tens of Thousands of Viruses from Human Metagenomes Reveals Hidden Associations with Chronic Diseases.</title>
        <authorList>
            <person name="Tisza M.J."/>
            <person name="Buck C.B."/>
        </authorList>
    </citation>
    <scope>NUCLEOTIDE SEQUENCE</scope>
    <source>
        <strain evidence="1">Ct9A73</strain>
    </source>
</reference>
<protein>
    <submittedName>
        <fullName evidence="1">Uncharacterized protein</fullName>
    </submittedName>
</protein>
<sequence>MKPYMIIYRKKGISDTLSLIIKANNQDEAVHVLKLKFGAYDTDELSVKDVRLMDKVLSR</sequence>
<name>A0A8S5UK31_9CAUD</name>